<keyword evidence="5" id="KW-1185">Reference proteome</keyword>
<dbReference type="SUPFAM" id="SSF51735">
    <property type="entry name" value="NAD(P)-binding Rossmann-fold domains"/>
    <property type="match status" value="1"/>
</dbReference>
<dbReference type="Pfam" id="PF00106">
    <property type="entry name" value="adh_short"/>
    <property type="match status" value="1"/>
</dbReference>
<evidence type="ECO:0000256" key="3">
    <source>
        <dbReference type="RuleBase" id="RU000363"/>
    </source>
</evidence>
<evidence type="ECO:0000313" key="5">
    <source>
        <dbReference type="Proteomes" id="UP001345691"/>
    </source>
</evidence>
<dbReference type="PANTHER" id="PTHR44169:SF3">
    <property type="entry name" value="SHORT-CHAIN DEHYDROGENASE SRDE"/>
    <property type="match status" value="1"/>
</dbReference>
<comment type="caution">
    <text evidence="4">The sequence shown here is derived from an EMBL/GenBank/DDBJ whole genome shotgun (WGS) entry which is preliminary data.</text>
</comment>
<accession>A0ABR0JAJ2</accession>
<evidence type="ECO:0000313" key="4">
    <source>
        <dbReference type="EMBL" id="KAK5059074.1"/>
    </source>
</evidence>
<dbReference type="InterPro" id="IPR002347">
    <property type="entry name" value="SDR_fam"/>
</dbReference>
<proteinExistence type="inferred from homology"/>
<comment type="similarity">
    <text evidence="1 3">Belongs to the short-chain dehydrogenases/reductases (SDR) family.</text>
</comment>
<sequence>MTSVKAEINLKHPTAMAKSTILITGCSDGGLGSALALALHAHGGYRVFATARNPSKLQDVKAVGIETLSLDVLSNESIEKCVAGVRSLTGGSLDVLVNNAGSGYFGALLDTPVAEARKLFDLNVWANLATIQAFLPLLLKSSRGGMIVNHTSLASLATPPFLGLYGASKVAMAKLTANLRTELSPFGVKVVELKSGNVTSNISANLGTNAGSQSPQVPKKSLYWAAREWLNVFYTGKPLDEQAIPSDVWAKRVVAAISKRNPPEEVWAGAFATTVWIAINYFPKSIVEKMLRDSAKFNVVEKNIREYGKEKAIADAYGKV</sequence>
<organism evidence="4 5">
    <name type="scientific">Exophiala sideris</name>
    <dbReference type="NCBI Taxonomy" id="1016849"/>
    <lineage>
        <taxon>Eukaryota</taxon>
        <taxon>Fungi</taxon>
        <taxon>Dikarya</taxon>
        <taxon>Ascomycota</taxon>
        <taxon>Pezizomycotina</taxon>
        <taxon>Eurotiomycetes</taxon>
        <taxon>Chaetothyriomycetidae</taxon>
        <taxon>Chaetothyriales</taxon>
        <taxon>Herpotrichiellaceae</taxon>
        <taxon>Exophiala</taxon>
    </lineage>
</organism>
<dbReference type="PANTHER" id="PTHR44169">
    <property type="entry name" value="NADPH-DEPENDENT 1-ACYLDIHYDROXYACETONE PHOSPHATE REDUCTASE"/>
    <property type="match status" value="1"/>
</dbReference>
<gene>
    <name evidence="4" type="ORF">LTR69_006363</name>
</gene>
<reference evidence="4 5" key="1">
    <citation type="submission" date="2023-08" db="EMBL/GenBank/DDBJ databases">
        <title>Black Yeasts Isolated from many extreme environments.</title>
        <authorList>
            <person name="Coleine C."/>
            <person name="Stajich J.E."/>
            <person name="Selbmann L."/>
        </authorList>
    </citation>
    <scope>NUCLEOTIDE SEQUENCE [LARGE SCALE GENOMIC DNA]</scope>
    <source>
        <strain evidence="4 5">CCFEE 6328</strain>
    </source>
</reference>
<dbReference type="Proteomes" id="UP001345691">
    <property type="component" value="Unassembled WGS sequence"/>
</dbReference>
<dbReference type="PRINTS" id="PR00080">
    <property type="entry name" value="SDRFAMILY"/>
</dbReference>
<dbReference type="PRINTS" id="PR00081">
    <property type="entry name" value="GDHRDH"/>
</dbReference>
<dbReference type="InterPro" id="IPR036291">
    <property type="entry name" value="NAD(P)-bd_dom_sf"/>
</dbReference>
<evidence type="ECO:0000256" key="1">
    <source>
        <dbReference type="ARBA" id="ARBA00006484"/>
    </source>
</evidence>
<protein>
    <recommendedName>
        <fullName evidence="6">NADPH-dependent 1-acyldihydroxyacetone phosphate reductase</fullName>
    </recommendedName>
</protein>
<evidence type="ECO:0000256" key="2">
    <source>
        <dbReference type="ARBA" id="ARBA00023002"/>
    </source>
</evidence>
<keyword evidence="2" id="KW-0560">Oxidoreductase</keyword>
<dbReference type="Gene3D" id="3.40.50.720">
    <property type="entry name" value="NAD(P)-binding Rossmann-like Domain"/>
    <property type="match status" value="1"/>
</dbReference>
<dbReference type="EMBL" id="JAVRRF010000013">
    <property type="protein sequence ID" value="KAK5059074.1"/>
    <property type="molecule type" value="Genomic_DNA"/>
</dbReference>
<name>A0ABR0JAJ2_9EURO</name>
<evidence type="ECO:0008006" key="6">
    <source>
        <dbReference type="Google" id="ProtNLM"/>
    </source>
</evidence>